<gene>
    <name evidence="1" type="ORF">COLO4_04721</name>
</gene>
<name>A0A1R3KSZ2_9ROSI</name>
<reference evidence="2" key="1">
    <citation type="submission" date="2013-09" db="EMBL/GenBank/DDBJ databases">
        <title>Corchorus olitorius genome sequencing.</title>
        <authorList>
            <person name="Alam M."/>
            <person name="Haque M.S."/>
            <person name="Islam M.S."/>
            <person name="Emdad E.M."/>
            <person name="Islam M.M."/>
            <person name="Ahmed B."/>
            <person name="Halim A."/>
            <person name="Hossen Q.M.M."/>
            <person name="Hossain M.Z."/>
            <person name="Ahmed R."/>
            <person name="Khan M.M."/>
            <person name="Islam R."/>
            <person name="Rashid M.M."/>
            <person name="Khan S.A."/>
            <person name="Rahman M.S."/>
            <person name="Alam M."/>
            <person name="Yahiya A.S."/>
            <person name="Khan M.S."/>
            <person name="Azam M.S."/>
            <person name="Haque T."/>
            <person name="Lashkar M.Z.H."/>
            <person name="Akhand A.I."/>
            <person name="Morshed G."/>
            <person name="Roy S."/>
            <person name="Uddin K.S."/>
            <person name="Rabeya T."/>
            <person name="Hossain A.S."/>
            <person name="Chowdhury A."/>
            <person name="Snigdha A.R."/>
            <person name="Mortoza M.S."/>
            <person name="Matin S.A."/>
            <person name="Hoque S.M.E."/>
            <person name="Islam M.K."/>
            <person name="Roy D.K."/>
            <person name="Haider R."/>
            <person name="Moosa M.M."/>
            <person name="Elias S.M."/>
            <person name="Hasan A.M."/>
            <person name="Jahan S."/>
            <person name="Shafiuddin M."/>
            <person name="Mahmood N."/>
            <person name="Shommy N.S."/>
        </authorList>
    </citation>
    <scope>NUCLEOTIDE SEQUENCE [LARGE SCALE GENOMIC DNA]</scope>
    <source>
        <strain evidence="2">cv. O-4</strain>
    </source>
</reference>
<sequence>MCEIGECRWNLLGIRPEPDELEASTKDLFAELATGIAELLRC</sequence>
<evidence type="ECO:0000313" key="1">
    <source>
        <dbReference type="EMBL" id="OMP10202.1"/>
    </source>
</evidence>
<comment type="caution">
    <text evidence="1">The sequence shown here is derived from an EMBL/GenBank/DDBJ whole genome shotgun (WGS) entry which is preliminary data.</text>
</comment>
<accession>A0A1R3KSZ2</accession>
<dbReference type="AlphaFoldDB" id="A0A1R3KSZ2"/>
<dbReference type="EMBL" id="AWUE01011983">
    <property type="protein sequence ID" value="OMP10202.1"/>
    <property type="molecule type" value="Genomic_DNA"/>
</dbReference>
<proteinExistence type="predicted"/>
<organism evidence="1 2">
    <name type="scientific">Corchorus olitorius</name>
    <dbReference type="NCBI Taxonomy" id="93759"/>
    <lineage>
        <taxon>Eukaryota</taxon>
        <taxon>Viridiplantae</taxon>
        <taxon>Streptophyta</taxon>
        <taxon>Embryophyta</taxon>
        <taxon>Tracheophyta</taxon>
        <taxon>Spermatophyta</taxon>
        <taxon>Magnoliopsida</taxon>
        <taxon>eudicotyledons</taxon>
        <taxon>Gunneridae</taxon>
        <taxon>Pentapetalae</taxon>
        <taxon>rosids</taxon>
        <taxon>malvids</taxon>
        <taxon>Malvales</taxon>
        <taxon>Malvaceae</taxon>
        <taxon>Grewioideae</taxon>
        <taxon>Apeibeae</taxon>
        <taxon>Corchorus</taxon>
    </lineage>
</organism>
<keyword evidence="2" id="KW-1185">Reference proteome</keyword>
<protein>
    <submittedName>
        <fullName evidence="1">Uncharacterized protein</fullName>
    </submittedName>
</protein>
<dbReference type="Proteomes" id="UP000187203">
    <property type="component" value="Unassembled WGS sequence"/>
</dbReference>
<evidence type="ECO:0000313" key="2">
    <source>
        <dbReference type="Proteomes" id="UP000187203"/>
    </source>
</evidence>